<dbReference type="Proteomes" id="UP000321436">
    <property type="component" value="Unassembled WGS sequence"/>
</dbReference>
<dbReference type="RefSeq" id="WP_146857626.1">
    <property type="nucleotide sequence ID" value="NZ_BKAU01000001.1"/>
</dbReference>
<dbReference type="InterPro" id="IPR032627">
    <property type="entry name" value="DUF4876"/>
</dbReference>
<reference evidence="1 2" key="1">
    <citation type="submission" date="2019-07" db="EMBL/GenBank/DDBJ databases">
        <title>Whole genome shotgun sequence of Chitinophaga cymbidii NBRC 109752.</title>
        <authorList>
            <person name="Hosoyama A."/>
            <person name="Uohara A."/>
            <person name="Ohji S."/>
            <person name="Ichikawa N."/>
        </authorList>
    </citation>
    <scope>NUCLEOTIDE SEQUENCE [LARGE SCALE GENOMIC DNA]</scope>
    <source>
        <strain evidence="1 2">NBRC 109752</strain>
    </source>
</reference>
<proteinExistence type="predicted"/>
<keyword evidence="2" id="KW-1185">Reference proteome</keyword>
<sequence length="444" mass="47727">MKKNICLVLAGLLGLLAACSKKDDGLRPVSITVKLAPAAEMGAIDIPYKGAVITISNLTTGQSYKDSLAVETDQVTFASVVPGSYDVAVRLNVSAADYEAVTGIKADGSVFFSGAANAQSAVAEQNTINVSLRTGSGEGSWVIKQIYYAGSDTKDGALFRDQFIELYNNSADVLYADSLYICQVEGVNTAMEKIDMSKPYYLPTGQWDWTKAPGMADANANTDYIYAGALFRIPGTGNTYPVQPGESIIIAATAINHKVPYVGTNGTTYSVRNPDLTVDLSGADFDVYMGDQPGVNPLGTDLKTDKTHLTVILNSSRDLVLDNPGREGLLIFKSNADITTWKSFKSPDNLASGKLRVQMPKSAMNIFDIVEMQPTEQTKRVPKRISLDQDAGFAYVTDGSYSSQSLLRKTQKKEDGRTVLQDTNNSSVDFVTITADPSGNAFVQ</sequence>
<dbReference type="PROSITE" id="PS51257">
    <property type="entry name" value="PROKAR_LIPOPROTEIN"/>
    <property type="match status" value="1"/>
</dbReference>
<organism evidence="1 2">
    <name type="scientific">Chitinophaga cymbidii</name>
    <dbReference type="NCBI Taxonomy" id="1096750"/>
    <lineage>
        <taxon>Bacteria</taxon>
        <taxon>Pseudomonadati</taxon>
        <taxon>Bacteroidota</taxon>
        <taxon>Chitinophagia</taxon>
        <taxon>Chitinophagales</taxon>
        <taxon>Chitinophagaceae</taxon>
        <taxon>Chitinophaga</taxon>
    </lineage>
</organism>
<gene>
    <name evidence="1" type="ORF">CCY01nite_03940</name>
</gene>
<dbReference type="EMBL" id="BKAU01000001">
    <property type="protein sequence ID" value="GEP94134.1"/>
    <property type="molecule type" value="Genomic_DNA"/>
</dbReference>
<dbReference type="Pfam" id="PF16215">
    <property type="entry name" value="DUF4876"/>
    <property type="match status" value="1"/>
</dbReference>
<evidence type="ECO:0000313" key="2">
    <source>
        <dbReference type="Proteomes" id="UP000321436"/>
    </source>
</evidence>
<evidence type="ECO:0000313" key="1">
    <source>
        <dbReference type="EMBL" id="GEP94134.1"/>
    </source>
</evidence>
<accession>A0A512RES4</accession>
<name>A0A512RES4_9BACT</name>
<dbReference type="AlphaFoldDB" id="A0A512RES4"/>
<comment type="caution">
    <text evidence="1">The sequence shown here is derived from an EMBL/GenBank/DDBJ whole genome shotgun (WGS) entry which is preliminary data.</text>
</comment>
<dbReference type="OrthoDB" id="1409865at2"/>
<protein>
    <submittedName>
        <fullName evidence="1">DUF4876 domain-containing protein</fullName>
    </submittedName>
</protein>